<reference evidence="3 4" key="1">
    <citation type="submission" date="2020-06" db="EMBL/GenBank/DDBJ databases">
        <authorList>
            <person name="Jo H."/>
        </authorList>
    </citation>
    <scope>NUCLEOTIDE SEQUENCE [LARGE SCALE GENOMIC DNA]</scope>
    <source>
        <strain evidence="3 4">I46</strain>
    </source>
</reference>
<dbReference type="SUPFAM" id="SSF51182">
    <property type="entry name" value="RmlC-like cupins"/>
    <property type="match status" value="1"/>
</dbReference>
<evidence type="ECO:0000256" key="1">
    <source>
        <dbReference type="ARBA" id="ARBA00022723"/>
    </source>
</evidence>
<dbReference type="RefSeq" id="WP_178014427.1">
    <property type="nucleotide sequence ID" value="NZ_CP058316.1"/>
</dbReference>
<dbReference type="Pfam" id="PF07883">
    <property type="entry name" value="Cupin_2"/>
    <property type="match status" value="1"/>
</dbReference>
<dbReference type="EMBL" id="CP058316">
    <property type="protein sequence ID" value="QLD13078.1"/>
    <property type="molecule type" value="Genomic_DNA"/>
</dbReference>
<dbReference type="PANTHER" id="PTHR35848">
    <property type="entry name" value="OXALATE-BINDING PROTEIN"/>
    <property type="match status" value="1"/>
</dbReference>
<dbReference type="InterPro" id="IPR014710">
    <property type="entry name" value="RmlC-like_jellyroll"/>
</dbReference>
<proteinExistence type="predicted"/>
<feature type="domain" description="Cupin type-2" evidence="2">
    <location>
        <begin position="41"/>
        <end position="119"/>
    </location>
</feature>
<dbReference type="InterPro" id="IPR051610">
    <property type="entry name" value="GPI/OXD"/>
</dbReference>
<evidence type="ECO:0000313" key="3">
    <source>
        <dbReference type="EMBL" id="QLD13078.1"/>
    </source>
</evidence>
<protein>
    <submittedName>
        <fullName evidence="3">Cupin domain-containing protein</fullName>
    </submittedName>
</protein>
<dbReference type="InterPro" id="IPR011051">
    <property type="entry name" value="RmlC_Cupin_sf"/>
</dbReference>
<evidence type="ECO:0000259" key="2">
    <source>
        <dbReference type="Pfam" id="PF07883"/>
    </source>
</evidence>
<gene>
    <name evidence="3" type="ORF">HW566_15600</name>
</gene>
<name>A0A7D5JH34_9MICO</name>
<dbReference type="AlphaFoldDB" id="A0A7D5JH34"/>
<dbReference type="GO" id="GO:0046872">
    <property type="term" value="F:metal ion binding"/>
    <property type="evidence" value="ECO:0007669"/>
    <property type="project" value="UniProtKB-KW"/>
</dbReference>
<keyword evidence="1" id="KW-0479">Metal-binding</keyword>
<accession>A0A7D5JH34</accession>
<evidence type="ECO:0000313" key="4">
    <source>
        <dbReference type="Proteomes" id="UP000509638"/>
    </source>
</evidence>
<organism evidence="3 4">
    <name type="scientific">Microbacterium oleivorans</name>
    <dbReference type="NCBI Taxonomy" id="273677"/>
    <lineage>
        <taxon>Bacteria</taxon>
        <taxon>Bacillati</taxon>
        <taxon>Actinomycetota</taxon>
        <taxon>Actinomycetes</taxon>
        <taxon>Micrococcales</taxon>
        <taxon>Microbacteriaceae</taxon>
        <taxon>Microbacterium</taxon>
    </lineage>
</organism>
<dbReference type="Gene3D" id="2.60.120.10">
    <property type="entry name" value="Jelly Rolls"/>
    <property type="match status" value="1"/>
</dbReference>
<dbReference type="Proteomes" id="UP000509638">
    <property type="component" value="Chromosome"/>
</dbReference>
<dbReference type="InterPro" id="IPR013096">
    <property type="entry name" value="Cupin_2"/>
</dbReference>
<sequence>MRTQRRGEDALDWRMYRGSGQVQVERYFRASTRLGSSVMFYHLEPGAEEGVHHHLADDPASCSAESADEMYVVTRGEVVITGGPEPIVLRAGDAAYAPHGVPHGVRNASDEPAELVLVYGPPGV</sequence>